<dbReference type="GO" id="GO:0008658">
    <property type="term" value="F:penicillin binding"/>
    <property type="evidence" value="ECO:0007669"/>
    <property type="project" value="InterPro"/>
</dbReference>
<dbReference type="InterPro" id="IPR012338">
    <property type="entry name" value="Beta-lactam/transpept-like"/>
</dbReference>
<name>A0A7G7CM29_9CORY</name>
<dbReference type="Pfam" id="PF21922">
    <property type="entry name" value="PBP_dimer_2"/>
    <property type="match status" value="1"/>
</dbReference>
<protein>
    <submittedName>
        <fullName evidence="3">Penicillin-binding protein 2</fullName>
    </submittedName>
</protein>
<feature type="domain" description="Penicillin binding protein A dimerisation" evidence="2">
    <location>
        <begin position="52"/>
        <end position="134"/>
    </location>
</feature>
<dbReference type="AlphaFoldDB" id="A0A7G7CM29"/>
<evidence type="ECO:0000313" key="3">
    <source>
        <dbReference type="EMBL" id="QNE88645.1"/>
    </source>
</evidence>
<dbReference type="Gene3D" id="3.90.1310.10">
    <property type="entry name" value="Penicillin-binding protein 2a (Domain 2)"/>
    <property type="match status" value="1"/>
</dbReference>
<dbReference type="RefSeq" id="WP_185175035.1">
    <property type="nucleotide sequence ID" value="NZ_CP059404.1"/>
</dbReference>
<feature type="domain" description="Penicillin-binding protein transpeptidase" evidence="1">
    <location>
        <begin position="157"/>
        <end position="470"/>
    </location>
</feature>
<reference evidence="3 4" key="1">
    <citation type="submission" date="2020-07" db="EMBL/GenBank/DDBJ databases">
        <title>Complete genome and description of Corynebacterium incognita strain Marseille-Q3630 sp. nov.</title>
        <authorList>
            <person name="Boxberger M."/>
        </authorList>
    </citation>
    <scope>NUCLEOTIDE SEQUENCE [LARGE SCALE GENOMIC DNA]</scope>
    <source>
        <strain evidence="3 4">Marseille-Q3630</strain>
    </source>
</reference>
<evidence type="ECO:0000259" key="2">
    <source>
        <dbReference type="Pfam" id="PF21922"/>
    </source>
</evidence>
<evidence type="ECO:0000259" key="1">
    <source>
        <dbReference type="Pfam" id="PF00905"/>
    </source>
</evidence>
<dbReference type="Pfam" id="PF00905">
    <property type="entry name" value="Transpeptidase"/>
    <property type="match status" value="1"/>
</dbReference>
<evidence type="ECO:0000313" key="4">
    <source>
        <dbReference type="Proteomes" id="UP000515743"/>
    </source>
</evidence>
<dbReference type="KEGG" id="cik:H0194_05870"/>
<keyword evidence="4" id="KW-1185">Reference proteome</keyword>
<dbReference type="EMBL" id="CP059404">
    <property type="protein sequence ID" value="QNE88645.1"/>
    <property type="molecule type" value="Genomic_DNA"/>
</dbReference>
<sequence length="477" mass="49774">MNKSIRFTAIFGLLLTLILLVNLTNIHAFSDDKFAKNELNKRNYFELQTTPRGQISAGGQVLAQSIENADGTFTRSYPTDSPAFGPVTGYLSEIYGAAQLEHSQNDLLNGTDPSLLTSNWLQKLSGKPNEGANVEITLDPNLQQFSYDQLVNNGYQGAAAAIRPSTGEVLALASTPGYSSGPLADNATAENAWQEITNAPGNALLNHATAETLPPGSIFKIVTTAAGIENGATPDTTFTGAAEITLPNTNTQLTNYDAQVCGGSQQVSLRTAFSLSCNTAFVEMGIAAGKDKLVDAAKGFGISERYDLGIDSASGSLGDLPDDAALGQSAIGQRDVTMSALQAAVMAGTVANNGTRMTPYLVSKVTNSELKTLKETKPKVASKEIGEDTAATLASLMRSSEENTAGFDGNGFYSKTGTAEHGDGLPPHTWYVAYDPNKDVAVAVVVKDGGSLGQSATGGKVSAPIGRAMLRQATGGN</sequence>
<dbReference type="SUPFAM" id="SSF56601">
    <property type="entry name" value="beta-lactamase/transpeptidase-like"/>
    <property type="match status" value="1"/>
</dbReference>
<gene>
    <name evidence="3" type="ORF">H0194_05870</name>
</gene>
<dbReference type="PANTHER" id="PTHR30627">
    <property type="entry name" value="PEPTIDOGLYCAN D,D-TRANSPEPTIDASE"/>
    <property type="match status" value="1"/>
</dbReference>
<dbReference type="PANTHER" id="PTHR30627:SF24">
    <property type="entry name" value="PENICILLIN-BINDING PROTEIN 4B"/>
    <property type="match status" value="1"/>
</dbReference>
<dbReference type="Gene3D" id="3.40.710.10">
    <property type="entry name" value="DD-peptidase/beta-lactamase superfamily"/>
    <property type="match status" value="1"/>
</dbReference>
<dbReference type="GO" id="GO:0005886">
    <property type="term" value="C:plasma membrane"/>
    <property type="evidence" value="ECO:0007669"/>
    <property type="project" value="TreeGrafter"/>
</dbReference>
<dbReference type="InterPro" id="IPR054120">
    <property type="entry name" value="PBPA_dimer"/>
</dbReference>
<organism evidence="3 4">
    <name type="scientific">Corynebacterium incognita</name>
    <dbReference type="NCBI Taxonomy" id="2754725"/>
    <lineage>
        <taxon>Bacteria</taxon>
        <taxon>Bacillati</taxon>
        <taxon>Actinomycetota</taxon>
        <taxon>Actinomycetes</taxon>
        <taxon>Mycobacteriales</taxon>
        <taxon>Corynebacteriaceae</taxon>
        <taxon>Corynebacterium</taxon>
    </lineage>
</organism>
<dbReference type="GO" id="GO:0071555">
    <property type="term" value="P:cell wall organization"/>
    <property type="evidence" value="ECO:0007669"/>
    <property type="project" value="TreeGrafter"/>
</dbReference>
<accession>A0A7G7CM29</accession>
<dbReference type="GO" id="GO:0071972">
    <property type="term" value="F:peptidoglycan L,D-transpeptidase activity"/>
    <property type="evidence" value="ECO:0007669"/>
    <property type="project" value="TreeGrafter"/>
</dbReference>
<dbReference type="InterPro" id="IPR050515">
    <property type="entry name" value="Beta-lactam/transpept"/>
</dbReference>
<proteinExistence type="predicted"/>
<dbReference type="Proteomes" id="UP000515743">
    <property type="component" value="Chromosome"/>
</dbReference>
<dbReference type="InterPro" id="IPR001460">
    <property type="entry name" value="PCN-bd_Tpept"/>
</dbReference>